<feature type="region of interest" description="Disordered" evidence="1">
    <location>
        <begin position="408"/>
        <end position="543"/>
    </location>
</feature>
<feature type="compositionally biased region" description="Basic residues" evidence="1">
    <location>
        <begin position="1"/>
        <end position="19"/>
    </location>
</feature>
<feature type="compositionally biased region" description="Low complexity" evidence="1">
    <location>
        <begin position="248"/>
        <end position="272"/>
    </location>
</feature>
<name>A0ABR1J3K7_9AGAR</name>
<feature type="compositionally biased region" description="Acidic residues" evidence="1">
    <location>
        <begin position="508"/>
        <end position="518"/>
    </location>
</feature>
<accession>A0ABR1J3K7</accession>
<organism evidence="3 4">
    <name type="scientific">Marasmiellus scandens</name>
    <dbReference type="NCBI Taxonomy" id="2682957"/>
    <lineage>
        <taxon>Eukaryota</taxon>
        <taxon>Fungi</taxon>
        <taxon>Dikarya</taxon>
        <taxon>Basidiomycota</taxon>
        <taxon>Agaricomycotina</taxon>
        <taxon>Agaricomycetes</taxon>
        <taxon>Agaricomycetidae</taxon>
        <taxon>Agaricales</taxon>
        <taxon>Marasmiineae</taxon>
        <taxon>Omphalotaceae</taxon>
        <taxon>Marasmiellus</taxon>
    </lineage>
</organism>
<evidence type="ECO:0000313" key="4">
    <source>
        <dbReference type="Proteomes" id="UP001498398"/>
    </source>
</evidence>
<protein>
    <submittedName>
        <fullName evidence="3">Uncharacterized protein</fullName>
    </submittedName>
</protein>
<feature type="compositionally biased region" description="Low complexity" evidence="1">
    <location>
        <begin position="44"/>
        <end position="123"/>
    </location>
</feature>
<sequence length="661" mass="71329">MISHGQSKRHAHHNPHRPRFSPTAIGFGGNSNNNDDGDNVVQLPTAADDPSSPSATSAPAQNPVASPATSQSSTPSTVAPLTTSKSSSSSSNLVSTTSTSTSAAPTITSSSLSFTSSQQKGTTTSSTDVAAASANGSAQNTGSSSSAGMVGGVIAGVMALIIICFVVAFIMRRRVRRETQAFHAETFRRSAFMLQDPPPPPHPNAMQQRSFNAPSMSEKQAHMSFGTQYGSPGPYAYVPDPAYGYGATHQHSQQYQQQYAQQYQPQTHPQTPNSSNYLLSPVAPSFQSSEGGSAYEASIHNTSKGGKLLGAQFLARMQSRENEFGDDDRTLSRKTSINTLATKGTRSSAQLTKRMQERTSQYATYPELYNDSARHSVPLPSSDYVDLSRTSVTPFQAAQYFEISKRLSSAPPEGLDTPACDAYMQSQSHPQTRTQSNRLSASEAADDREDYRNNKGSVSPFGDPHEAKHEHESESRRESKATEVTVKEPKRQSKRQSKRESRRTVDSVDLEEPQELDDFPVPPSPTITKSSRYQIPVSPSPPPLLPEIRVQSRSSFGSYDFSAVPPRSSQMAEVPSGIRMSAFPTTPSPLGSSFVIHTPTADVDSFPEEVKIIIPQAKNLKNGKGVVHQLDPAGDTKLGAKSKEADRPVTVYDPEDVYGGF</sequence>
<feature type="region of interest" description="Disordered" evidence="1">
    <location>
        <begin position="1"/>
        <end position="123"/>
    </location>
</feature>
<dbReference type="EMBL" id="JBANRG010000048">
    <property type="protein sequence ID" value="KAK7445122.1"/>
    <property type="molecule type" value="Genomic_DNA"/>
</dbReference>
<comment type="caution">
    <text evidence="3">The sequence shown here is derived from an EMBL/GenBank/DDBJ whole genome shotgun (WGS) entry which is preliminary data.</text>
</comment>
<keyword evidence="2" id="KW-1133">Transmembrane helix</keyword>
<reference evidence="3 4" key="1">
    <citation type="submission" date="2024-01" db="EMBL/GenBank/DDBJ databases">
        <title>A draft genome for the cacao thread blight pathogen Marasmiellus scandens.</title>
        <authorList>
            <person name="Baruah I.K."/>
            <person name="Leung J."/>
            <person name="Bukari Y."/>
            <person name="Amoako-Attah I."/>
            <person name="Meinhardt L.W."/>
            <person name="Bailey B.A."/>
            <person name="Cohen S.P."/>
        </authorList>
    </citation>
    <scope>NUCLEOTIDE SEQUENCE [LARGE SCALE GENOMIC DNA]</scope>
    <source>
        <strain evidence="3 4">GH-19</strain>
    </source>
</reference>
<feature type="transmembrane region" description="Helical" evidence="2">
    <location>
        <begin position="147"/>
        <end position="170"/>
    </location>
</feature>
<evidence type="ECO:0000256" key="2">
    <source>
        <dbReference type="SAM" id="Phobius"/>
    </source>
</evidence>
<keyword evidence="2" id="KW-0472">Membrane</keyword>
<gene>
    <name evidence="3" type="ORF">VKT23_014990</name>
</gene>
<proteinExistence type="predicted"/>
<dbReference type="Proteomes" id="UP001498398">
    <property type="component" value="Unassembled WGS sequence"/>
</dbReference>
<evidence type="ECO:0000313" key="3">
    <source>
        <dbReference type="EMBL" id="KAK7445122.1"/>
    </source>
</evidence>
<feature type="compositionally biased region" description="Polar residues" evidence="1">
    <location>
        <begin position="424"/>
        <end position="440"/>
    </location>
</feature>
<keyword evidence="2" id="KW-0812">Transmembrane</keyword>
<evidence type="ECO:0000256" key="1">
    <source>
        <dbReference type="SAM" id="MobiDB-lite"/>
    </source>
</evidence>
<feature type="region of interest" description="Disordered" evidence="1">
    <location>
        <begin position="247"/>
        <end position="298"/>
    </location>
</feature>
<keyword evidence="4" id="KW-1185">Reference proteome</keyword>
<feature type="compositionally biased region" description="Basic and acidic residues" evidence="1">
    <location>
        <begin position="463"/>
        <end position="491"/>
    </location>
</feature>